<sequence>MSVNLKQQIRDLQYLVTKLQKTQSTFEKNLIFNNLSVVIDFLQANPALKKMISTLSSEEECALKSLIAIGQGPIILRDFIDQDEKCLNLLKKLMHQLVRIDEFYAYMGGIAGYHLTILSMISSQKTKKNPILNNVNYIKPEGLYLGKETPLVKQMITTGIENLDKIAEIYPVGGAGDRLNLIDETTSTPLPAAVLPFLGKTLLEGLIRDLQAREYLYFKLYNRQIQTPIAMMTSMEKNNHAHILDICQHSNWFGRSAELFHFFIQPLVPVVTEEGNWSLSALLTLNLKPGGHGVIWKLAEEQGVFAWLHEIGIHQALVRQINNPLASVDNSIFGLIGIGCKKKKAFGFLSCERLLNSAEGTNVVIETYYPDFFEYRLTNIEYTDFTLRGIGEEPAEKGSSFSIYPTNTNILFVHIPAIQDALRLCPIPGQLINMKAKVPYIDAQGIISQISGGRLESTMQNIADYMLDRFPNPLSKESLKKELKTFIVFNDRCKTISTTKNSYKPAESPISTPENAYYDVLLNNQRLLASYCQITVPPEQFFEDQLQNGPSCLFLFHPALGPLYSIIQQKISFGRLSKGSELQIELAEVDLKQIDLEGSLILESSTPLGQYNEQGILHYGKEPRCSLHHVTIKNRGIDFQNTQQFWKNDLIRHECMKVVLKEGAEFYAEHLTIVGNQCFEVPAHHRLTLKSTSGNNWIEELTPIQQPTWTWLYQIDSNNTIQLTKKFNSNF</sequence>
<evidence type="ECO:0000256" key="1">
    <source>
        <dbReference type="ARBA" id="ARBA00022679"/>
    </source>
</evidence>
<dbReference type="PATRIC" id="fig|362787.3.peg.354"/>
<dbReference type="Pfam" id="PF01704">
    <property type="entry name" value="UDPGP"/>
    <property type="match status" value="1"/>
</dbReference>
<dbReference type="EMBL" id="JSAN01000026">
    <property type="protein sequence ID" value="KIC73590.1"/>
    <property type="molecule type" value="Genomic_DNA"/>
</dbReference>
<evidence type="ECO:0000259" key="3">
    <source>
        <dbReference type="Pfam" id="PF25441"/>
    </source>
</evidence>
<keyword evidence="2" id="KW-0548">Nucleotidyltransferase</keyword>
<evidence type="ECO:0000313" key="4">
    <source>
        <dbReference type="EMBL" id="KIC73590.1"/>
    </source>
</evidence>
<proteinExistence type="predicted"/>
<dbReference type="InterPro" id="IPR057388">
    <property type="entry name" value="Hexapep_UGP3_C"/>
</dbReference>
<dbReference type="AlphaFoldDB" id="A0A0C1JQY0"/>
<dbReference type="RefSeq" id="WP_052236265.1">
    <property type="nucleotide sequence ID" value="NZ_JSAN01000026.1"/>
</dbReference>
<dbReference type="InterPro" id="IPR039741">
    <property type="entry name" value="UDP-sugar_pyrophosphorylase"/>
</dbReference>
<dbReference type="PANTHER" id="PTHR11952:SF14">
    <property type="entry name" value="UTP--GLUCOSE-1-PHOSPHATE URIDYLYLTRANSFERASE 3, CHLOROPLASTIC"/>
    <property type="match status" value="1"/>
</dbReference>
<evidence type="ECO:0000313" key="5">
    <source>
        <dbReference type="Proteomes" id="UP000031465"/>
    </source>
</evidence>
<accession>A0A0C1JQY0</accession>
<dbReference type="Proteomes" id="UP000031465">
    <property type="component" value="Unassembled WGS sequence"/>
</dbReference>
<dbReference type="InterPro" id="IPR029044">
    <property type="entry name" value="Nucleotide-diphossugar_trans"/>
</dbReference>
<dbReference type="InterPro" id="IPR002618">
    <property type="entry name" value="UDPGP_fam"/>
</dbReference>
<comment type="caution">
    <text evidence="4">The sequence shown here is derived from an EMBL/GenBank/DDBJ whole genome shotgun (WGS) entry which is preliminary data.</text>
</comment>
<reference evidence="4 5" key="1">
    <citation type="journal article" date="2014" name="Mol. Biol. Evol.">
        <title>Massive expansion of Ubiquitination-related gene families within the Chlamydiae.</title>
        <authorList>
            <person name="Domman D."/>
            <person name="Collingro A."/>
            <person name="Lagkouvardos I."/>
            <person name="Gehre L."/>
            <person name="Weinmaier T."/>
            <person name="Rattei T."/>
            <person name="Subtil A."/>
            <person name="Horn M."/>
        </authorList>
    </citation>
    <scope>NUCLEOTIDE SEQUENCE [LARGE SCALE GENOMIC DNA]</scope>
    <source>
        <strain evidence="4 5">EI2</strain>
    </source>
</reference>
<feature type="domain" description="UGP3-like C-terminal hexapeptide repeats" evidence="3">
    <location>
        <begin position="571"/>
        <end position="725"/>
    </location>
</feature>
<dbReference type="GO" id="GO:0003977">
    <property type="term" value="F:UDP-N-acetylglucosamine diphosphorylase activity"/>
    <property type="evidence" value="ECO:0007669"/>
    <property type="project" value="TreeGrafter"/>
</dbReference>
<dbReference type="Pfam" id="PF25441">
    <property type="entry name" value="Hexapep_UGP3_C"/>
    <property type="match status" value="1"/>
</dbReference>
<dbReference type="SUPFAM" id="SSF53448">
    <property type="entry name" value="Nucleotide-diphospho-sugar transferases"/>
    <property type="match status" value="1"/>
</dbReference>
<keyword evidence="1" id="KW-0808">Transferase</keyword>
<name>A0A0C1JQY0_9BACT</name>
<gene>
    <name evidence="4" type="ORF">DB44_BC00180</name>
</gene>
<evidence type="ECO:0000256" key="2">
    <source>
        <dbReference type="ARBA" id="ARBA00022695"/>
    </source>
</evidence>
<organism evidence="4 5">
    <name type="scientific">Candidatus Protochlamydia amoebophila</name>
    <dbReference type="NCBI Taxonomy" id="362787"/>
    <lineage>
        <taxon>Bacteria</taxon>
        <taxon>Pseudomonadati</taxon>
        <taxon>Chlamydiota</taxon>
        <taxon>Chlamydiia</taxon>
        <taxon>Parachlamydiales</taxon>
        <taxon>Parachlamydiaceae</taxon>
        <taxon>Candidatus Protochlamydia</taxon>
    </lineage>
</organism>
<dbReference type="Gene3D" id="3.90.550.10">
    <property type="entry name" value="Spore Coat Polysaccharide Biosynthesis Protein SpsA, Chain A"/>
    <property type="match status" value="1"/>
</dbReference>
<dbReference type="PANTHER" id="PTHR11952">
    <property type="entry name" value="UDP- GLUCOSE PYROPHOSPHORYLASE"/>
    <property type="match status" value="1"/>
</dbReference>
<dbReference type="GO" id="GO:0006048">
    <property type="term" value="P:UDP-N-acetylglucosamine biosynthetic process"/>
    <property type="evidence" value="ECO:0007669"/>
    <property type="project" value="TreeGrafter"/>
</dbReference>
<protein>
    <recommendedName>
        <fullName evidence="3">UGP3-like C-terminal hexapeptide repeats domain-containing protein</fullName>
    </recommendedName>
</protein>